<dbReference type="Pfam" id="PF10551">
    <property type="entry name" value="MULE"/>
    <property type="match status" value="1"/>
</dbReference>
<reference evidence="4" key="3">
    <citation type="submission" date="2020-12" db="UniProtKB">
        <authorList>
            <consortium name="EnsemblPlants"/>
        </authorList>
    </citation>
    <scope>IDENTIFICATION</scope>
</reference>
<dbReference type="PANTHER" id="PTHR47718">
    <property type="entry name" value="OS01G0519700 PROTEIN"/>
    <property type="match status" value="1"/>
</dbReference>
<dbReference type="Gramene" id="Pp3c5_649V3.1">
    <property type="protein sequence ID" value="Pp3c5_649V3.1"/>
    <property type="gene ID" value="Pp3c5_649"/>
</dbReference>
<organism evidence="3">
    <name type="scientific">Physcomitrium patens</name>
    <name type="common">Spreading-leaved earth moss</name>
    <name type="synonym">Physcomitrella patens</name>
    <dbReference type="NCBI Taxonomy" id="3218"/>
    <lineage>
        <taxon>Eukaryota</taxon>
        <taxon>Viridiplantae</taxon>
        <taxon>Streptophyta</taxon>
        <taxon>Embryophyta</taxon>
        <taxon>Bryophyta</taxon>
        <taxon>Bryophytina</taxon>
        <taxon>Bryopsida</taxon>
        <taxon>Funariidae</taxon>
        <taxon>Funariales</taxon>
        <taxon>Funariaceae</taxon>
        <taxon>Physcomitrium</taxon>
    </lineage>
</organism>
<dbReference type="STRING" id="3218.A0A2K1KHX5"/>
<feature type="domain" description="MULE transposase" evidence="2">
    <location>
        <begin position="157"/>
        <end position="252"/>
    </location>
</feature>
<keyword evidence="5" id="KW-1185">Reference proteome</keyword>
<gene>
    <name evidence="3" type="ORF">PHYPA_007050</name>
</gene>
<sequence>MAAVQEFAITQGYSVVKRRTTENSKIDGQWHLKVKNAEHNHEPSFDMSGHPRVRRLNQNQQAAVRQMFVAGVPPQSTLTTLRQADPDLSAIARNIYNERATARRESLRGRTPIEAILDEFREVKYYYDHHSDTENHIIQLFWAHPLSIRLAKTYSTVIQMDCTYKTNTFRMPMLHVVGMTPFNSTFTICLIFLKEEKTIDYIWTLRRLHTIFVITVLPCTIATDQELILMNALEQIFSTSAHLLCVWHIQKNATICRSETSEIYAQRWGEFSAKYATKPTVLEYIRTTWIPYKERFISAWANQCLHFGDVNTSRVEGAHSATVKSYLKLSTLDLRYDFQRLKLALENQRKEFEAKLSVEQVVERVPSFALNEVHKQLVIAKRPSTKANPLCTSGFTTSMGLPWLATNQILHLEDFHSHWKLTNPTPATIHILLSEPPEPATLEPLLASINATYQQLAPHQQQATLSQLSQLSNQTREVPTNPAVARTRGRPQGSSNREGSSTRRNPSAFERIGRIQRHCRECGSTEHDRLRCPDVVRE</sequence>
<dbReference type="AlphaFoldDB" id="A0A2K1KHX5"/>
<protein>
    <recommendedName>
        <fullName evidence="2">MULE transposase domain-containing protein</fullName>
    </recommendedName>
</protein>
<dbReference type="EnsemblPlants" id="Pp3c5_649V3.1">
    <property type="protein sequence ID" value="Pp3c5_649V3.1"/>
    <property type="gene ID" value="Pp3c5_649"/>
</dbReference>
<name>A0A2K1KHX5_PHYPA</name>
<dbReference type="InParanoid" id="A0A2K1KHX5"/>
<feature type="region of interest" description="Disordered" evidence="1">
    <location>
        <begin position="471"/>
        <end position="512"/>
    </location>
</feature>
<dbReference type="PANTHER" id="PTHR47718:SF3">
    <property type="entry name" value="PROTEIN FAR1-RELATED SEQUENCE 5-LIKE"/>
    <property type="match status" value="1"/>
</dbReference>
<dbReference type="InterPro" id="IPR018289">
    <property type="entry name" value="MULE_transposase_dom"/>
</dbReference>
<evidence type="ECO:0000313" key="3">
    <source>
        <dbReference type="EMBL" id="PNR53375.1"/>
    </source>
</evidence>
<reference evidence="3 5" key="2">
    <citation type="journal article" date="2018" name="Plant J.">
        <title>The Physcomitrella patens chromosome-scale assembly reveals moss genome structure and evolution.</title>
        <authorList>
            <person name="Lang D."/>
            <person name="Ullrich K.K."/>
            <person name="Murat F."/>
            <person name="Fuchs J."/>
            <person name="Jenkins J."/>
            <person name="Haas F.B."/>
            <person name="Piednoel M."/>
            <person name="Gundlach H."/>
            <person name="Van Bel M."/>
            <person name="Meyberg R."/>
            <person name="Vives C."/>
            <person name="Morata J."/>
            <person name="Symeonidi A."/>
            <person name="Hiss M."/>
            <person name="Muchero W."/>
            <person name="Kamisugi Y."/>
            <person name="Saleh O."/>
            <person name="Blanc G."/>
            <person name="Decker E.L."/>
            <person name="van Gessel N."/>
            <person name="Grimwood J."/>
            <person name="Hayes R.D."/>
            <person name="Graham S.W."/>
            <person name="Gunter L.E."/>
            <person name="McDaniel S.F."/>
            <person name="Hoernstein S.N.W."/>
            <person name="Larsson A."/>
            <person name="Li F.W."/>
            <person name="Perroud P.F."/>
            <person name="Phillips J."/>
            <person name="Ranjan P."/>
            <person name="Rokshar D.S."/>
            <person name="Rothfels C.J."/>
            <person name="Schneider L."/>
            <person name="Shu S."/>
            <person name="Stevenson D.W."/>
            <person name="Thummler F."/>
            <person name="Tillich M."/>
            <person name="Villarreal Aguilar J.C."/>
            <person name="Widiez T."/>
            <person name="Wong G.K."/>
            <person name="Wymore A."/>
            <person name="Zhang Y."/>
            <person name="Zimmer A.D."/>
            <person name="Quatrano R.S."/>
            <person name="Mayer K.F.X."/>
            <person name="Goodstein D."/>
            <person name="Casacuberta J.M."/>
            <person name="Vandepoele K."/>
            <person name="Reski R."/>
            <person name="Cuming A.C."/>
            <person name="Tuskan G.A."/>
            <person name="Maumus F."/>
            <person name="Salse J."/>
            <person name="Schmutz J."/>
            <person name="Rensing S.A."/>
        </authorList>
    </citation>
    <scope>NUCLEOTIDE SEQUENCE [LARGE SCALE GENOMIC DNA]</scope>
    <source>
        <strain evidence="4 5">cv. Gransden 2004</strain>
    </source>
</reference>
<evidence type="ECO:0000313" key="5">
    <source>
        <dbReference type="Proteomes" id="UP000006727"/>
    </source>
</evidence>
<accession>A0A2K1KHX5</accession>
<reference evidence="3 5" key="1">
    <citation type="journal article" date="2008" name="Science">
        <title>The Physcomitrella genome reveals evolutionary insights into the conquest of land by plants.</title>
        <authorList>
            <person name="Rensing S."/>
            <person name="Lang D."/>
            <person name="Zimmer A."/>
            <person name="Terry A."/>
            <person name="Salamov A."/>
            <person name="Shapiro H."/>
            <person name="Nishiyama T."/>
            <person name="Perroud P.-F."/>
            <person name="Lindquist E."/>
            <person name="Kamisugi Y."/>
            <person name="Tanahashi T."/>
            <person name="Sakakibara K."/>
            <person name="Fujita T."/>
            <person name="Oishi K."/>
            <person name="Shin-I T."/>
            <person name="Kuroki Y."/>
            <person name="Toyoda A."/>
            <person name="Suzuki Y."/>
            <person name="Hashimoto A."/>
            <person name="Yamaguchi K."/>
            <person name="Sugano A."/>
            <person name="Kohara Y."/>
            <person name="Fujiyama A."/>
            <person name="Anterola A."/>
            <person name="Aoki S."/>
            <person name="Ashton N."/>
            <person name="Barbazuk W.B."/>
            <person name="Barker E."/>
            <person name="Bennetzen J."/>
            <person name="Bezanilla M."/>
            <person name="Blankenship R."/>
            <person name="Cho S.H."/>
            <person name="Dutcher S."/>
            <person name="Estelle M."/>
            <person name="Fawcett J.A."/>
            <person name="Gundlach H."/>
            <person name="Hanada K."/>
            <person name="Heyl A."/>
            <person name="Hicks K.A."/>
            <person name="Hugh J."/>
            <person name="Lohr M."/>
            <person name="Mayer K."/>
            <person name="Melkozernov A."/>
            <person name="Murata T."/>
            <person name="Nelson D."/>
            <person name="Pils B."/>
            <person name="Prigge M."/>
            <person name="Reiss B."/>
            <person name="Renner T."/>
            <person name="Rombauts S."/>
            <person name="Rushton P."/>
            <person name="Sanderfoot A."/>
            <person name="Schween G."/>
            <person name="Shiu S.-H."/>
            <person name="Stueber K."/>
            <person name="Theodoulou F.L."/>
            <person name="Tu H."/>
            <person name="Van de Peer Y."/>
            <person name="Verrier P.J."/>
            <person name="Waters E."/>
            <person name="Wood A."/>
            <person name="Yang L."/>
            <person name="Cove D."/>
            <person name="Cuming A."/>
            <person name="Hasebe M."/>
            <person name="Lucas S."/>
            <person name="Mishler D.B."/>
            <person name="Reski R."/>
            <person name="Grigoriev I."/>
            <person name="Quatrano R.S."/>
            <person name="Boore J.L."/>
        </authorList>
    </citation>
    <scope>NUCLEOTIDE SEQUENCE [LARGE SCALE GENOMIC DNA]</scope>
    <source>
        <strain evidence="4 5">cv. Gransden 2004</strain>
    </source>
</reference>
<dbReference type="EMBL" id="ABEU02000005">
    <property type="protein sequence ID" value="PNR53375.1"/>
    <property type="molecule type" value="Genomic_DNA"/>
</dbReference>
<feature type="compositionally biased region" description="Polar residues" evidence="1">
    <location>
        <begin position="492"/>
        <end position="505"/>
    </location>
</feature>
<evidence type="ECO:0000256" key="1">
    <source>
        <dbReference type="SAM" id="MobiDB-lite"/>
    </source>
</evidence>
<evidence type="ECO:0000259" key="2">
    <source>
        <dbReference type="Pfam" id="PF10551"/>
    </source>
</evidence>
<proteinExistence type="predicted"/>
<evidence type="ECO:0000313" key="4">
    <source>
        <dbReference type="EnsemblPlants" id="Pp3c5_649V3.1"/>
    </source>
</evidence>
<dbReference type="Proteomes" id="UP000006727">
    <property type="component" value="Chromosome 5"/>
</dbReference>